<protein>
    <submittedName>
        <fullName evidence="3">Uncharacterized protein</fullName>
    </submittedName>
</protein>
<dbReference type="WBParaSite" id="jg1349">
    <property type="protein sequence ID" value="jg1349"/>
    <property type="gene ID" value="jg1349"/>
</dbReference>
<proteinExistence type="predicted"/>
<evidence type="ECO:0000313" key="2">
    <source>
        <dbReference type="Proteomes" id="UP000887574"/>
    </source>
</evidence>
<feature type="signal peptide" evidence="1">
    <location>
        <begin position="1"/>
        <end position="25"/>
    </location>
</feature>
<evidence type="ECO:0000256" key="1">
    <source>
        <dbReference type="SAM" id="SignalP"/>
    </source>
</evidence>
<reference evidence="3" key="1">
    <citation type="submission" date="2022-11" db="UniProtKB">
        <authorList>
            <consortium name="WormBaseParasite"/>
        </authorList>
    </citation>
    <scope>IDENTIFICATION</scope>
</reference>
<organism evidence="2 3">
    <name type="scientific">Ditylenchus dipsaci</name>
    <dbReference type="NCBI Taxonomy" id="166011"/>
    <lineage>
        <taxon>Eukaryota</taxon>
        <taxon>Metazoa</taxon>
        <taxon>Ecdysozoa</taxon>
        <taxon>Nematoda</taxon>
        <taxon>Chromadorea</taxon>
        <taxon>Rhabditida</taxon>
        <taxon>Tylenchina</taxon>
        <taxon>Tylenchomorpha</taxon>
        <taxon>Sphaerularioidea</taxon>
        <taxon>Anguinidae</taxon>
        <taxon>Anguininae</taxon>
        <taxon>Ditylenchus</taxon>
    </lineage>
</organism>
<evidence type="ECO:0000313" key="3">
    <source>
        <dbReference type="WBParaSite" id="jg1349"/>
    </source>
</evidence>
<accession>A0A915CY32</accession>
<dbReference type="Proteomes" id="UP000887574">
    <property type="component" value="Unplaced"/>
</dbReference>
<dbReference type="AlphaFoldDB" id="A0A915CY32"/>
<keyword evidence="1" id="KW-0732">Signal</keyword>
<sequence length="68" mass="7476">MFSVILLLPALFLTIFVSQETGSSANVIFERSTRRSVAIVLSNPGLYRPSLEQSMKTKAMLKSVAEAE</sequence>
<feature type="chain" id="PRO_5037655047" evidence="1">
    <location>
        <begin position="26"/>
        <end position="68"/>
    </location>
</feature>
<keyword evidence="2" id="KW-1185">Reference proteome</keyword>
<name>A0A915CY32_9BILA</name>